<dbReference type="InterPro" id="IPR010273">
    <property type="entry name" value="DUF881"/>
</dbReference>
<comment type="similarity">
    <text evidence="1">Belongs to the UPF0749 family.</text>
</comment>
<dbReference type="KEGG" id="csb:CLSA_c27270"/>
<dbReference type="AlphaFoldDB" id="U5MT37"/>
<proteinExistence type="inferred from homology"/>
<evidence type="ECO:0000313" key="4">
    <source>
        <dbReference type="EMBL" id="AGX43698.1"/>
    </source>
</evidence>
<evidence type="ECO:0000256" key="3">
    <source>
        <dbReference type="SAM" id="Phobius"/>
    </source>
</evidence>
<accession>U5MT37</accession>
<organism evidence="4 5">
    <name type="scientific">Clostridium saccharobutylicum DSM 13864</name>
    <dbReference type="NCBI Taxonomy" id="1345695"/>
    <lineage>
        <taxon>Bacteria</taxon>
        <taxon>Bacillati</taxon>
        <taxon>Bacillota</taxon>
        <taxon>Clostridia</taxon>
        <taxon>Eubacteriales</taxon>
        <taxon>Clostridiaceae</taxon>
        <taxon>Clostridium</taxon>
    </lineage>
</organism>
<reference evidence="4 5" key="1">
    <citation type="journal article" date="2013" name="Genome Announc.">
        <title>Complete Genome Sequence of the Solvent Producer Clostridium saccharobutylicum NCP262 (DSM 13864).</title>
        <authorList>
            <person name="Poehlein A."/>
            <person name="Hartwich K."/>
            <person name="Krabben P."/>
            <person name="Ehrenreich A."/>
            <person name="Liebl W."/>
            <person name="Durre P."/>
            <person name="Gottschalk G."/>
            <person name="Daniel R."/>
        </authorList>
    </citation>
    <scope>NUCLEOTIDE SEQUENCE [LARGE SCALE GENOMIC DNA]</scope>
    <source>
        <strain evidence="4">DSM 13864</strain>
    </source>
</reference>
<dbReference type="HOGENOM" id="CLU_040273_4_0_9"/>
<dbReference type="Proteomes" id="UP000017118">
    <property type="component" value="Chromosome"/>
</dbReference>
<keyword evidence="3" id="KW-1133">Transmembrane helix</keyword>
<name>U5MT37_CLOSA</name>
<dbReference type="PANTHER" id="PTHR37313">
    <property type="entry name" value="UPF0749 PROTEIN RV1825"/>
    <property type="match status" value="1"/>
</dbReference>
<gene>
    <name evidence="4" type="ORF">CLSA_c27270</name>
</gene>
<keyword evidence="2" id="KW-0175">Coiled coil</keyword>
<dbReference type="EMBL" id="CP006721">
    <property type="protein sequence ID" value="AGX43698.1"/>
    <property type="molecule type" value="Genomic_DNA"/>
</dbReference>
<evidence type="ECO:0000256" key="2">
    <source>
        <dbReference type="SAM" id="Coils"/>
    </source>
</evidence>
<dbReference type="Gene3D" id="3.30.70.1880">
    <property type="entry name" value="Protein of unknown function DUF881"/>
    <property type="match status" value="1"/>
</dbReference>
<dbReference type="Pfam" id="PF05949">
    <property type="entry name" value="DUF881"/>
    <property type="match status" value="1"/>
</dbReference>
<keyword evidence="3" id="KW-0812">Transmembrane</keyword>
<dbReference type="PANTHER" id="PTHR37313:SF2">
    <property type="entry name" value="UPF0749 PROTEIN YLXX"/>
    <property type="match status" value="1"/>
</dbReference>
<keyword evidence="5" id="KW-1185">Reference proteome</keyword>
<feature type="transmembrane region" description="Helical" evidence="3">
    <location>
        <begin position="21"/>
        <end position="40"/>
    </location>
</feature>
<keyword evidence="3" id="KW-0472">Membrane</keyword>
<evidence type="ECO:0008006" key="6">
    <source>
        <dbReference type="Google" id="ProtNLM"/>
    </source>
</evidence>
<evidence type="ECO:0000256" key="1">
    <source>
        <dbReference type="ARBA" id="ARBA00009108"/>
    </source>
</evidence>
<feature type="coiled-coil region" evidence="2">
    <location>
        <begin position="57"/>
        <end position="91"/>
    </location>
</feature>
<sequence length="257" mass="28330">MDLLYITVSRKGKVRMKISKSQLFVAVVCSLLGFLLAYQFKVLSNKNIQGSISNYDKNDIVSEIETLKKEKQELSKTNTNLSEELKKMEESASKDGDLDKEIKNQLDDARMHLGVVAVRGPGITLTISPKSSIFGSNLNDKSRDLGEDEIVHIVNLLWYSGAEAISINDIRITPQTGIKTAGNGIAIGSAGRIYPKEKIVIKAIGEKGRLNVGLSFPGSMEYLALPNYNNEIKSEDDIFIGKATQSLKSEFIKSVKE</sequence>
<protein>
    <recommendedName>
        <fullName evidence="6">Division initiation protein</fullName>
    </recommendedName>
</protein>
<dbReference type="PATRIC" id="fig|1345695.10.peg.1942"/>
<evidence type="ECO:0000313" key="5">
    <source>
        <dbReference type="Proteomes" id="UP000017118"/>
    </source>
</evidence>
<dbReference type="eggNOG" id="COG3879">
    <property type="taxonomic scope" value="Bacteria"/>
</dbReference>